<comment type="caution">
    <text evidence="1">The sequence shown here is derived from an EMBL/GenBank/DDBJ whole genome shotgun (WGS) entry which is preliminary data.</text>
</comment>
<protein>
    <submittedName>
        <fullName evidence="1">Guanine nucleotide-binding protein subunit beta-2</fullName>
    </submittedName>
</protein>
<accession>A0A8X6KHE8</accession>
<proteinExistence type="predicted"/>
<sequence>MQVTDKDENQLKEELDGIIEKIKKAQAGAADKTLEDVCGNMSDIPKIPLRTKKILKGHLSKVTAVHYCGDNR</sequence>
<dbReference type="OrthoDB" id="10255630at2759"/>
<keyword evidence="2" id="KW-1185">Reference proteome</keyword>
<dbReference type="AlphaFoldDB" id="A0A8X6KHE8"/>
<gene>
    <name evidence="1" type="primary">Gbeta76C</name>
    <name evidence="1" type="ORF">TNCT_659011</name>
</gene>
<organism evidence="1 2">
    <name type="scientific">Trichonephila clavata</name>
    <name type="common">Joro spider</name>
    <name type="synonym">Nephila clavata</name>
    <dbReference type="NCBI Taxonomy" id="2740835"/>
    <lineage>
        <taxon>Eukaryota</taxon>
        <taxon>Metazoa</taxon>
        <taxon>Ecdysozoa</taxon>
        <taxon>Arthropoda</taxon>
        <taxon>Chelicerata</taxon>
        <taxon>Arachnida</taxon>
        <taxon>Araneae</taxon>
        <taxon>Araneomorphae</taxon>
        <taxon>Entelegynae</taxon>
        <taxon>Araneoidea</taxon>
        <taxon>Nephilidae</taxon>
        <taxon>Trichonephila</taxon>
    </lineage>
</organism>
<evidence type="ECO:0000313" key="2">
    <source>
        <dbReference type="Proteomes" id="UP000887116"/>
    </source>
</evidence>
<dbReference type="Proteomes" id="UP000887116">
    <property type="component" value="Unassembled WGS sequence"/>
</dbReference>
<reference evidence="1" key="1">
    <citation type="submission" date="2020-07" db="EMBL/GenBank/DDBJ databases">
        <title>Multicomponent nature underlies the extraordinary mechanical properties of spider dragline silk.</title>
        <authorList>
            <person name="Kono N."/>
            <person name="Nakamura H."/>
            <person name="Mori M."/>
            <person name="Yoshida Y."/>
            <person name="Ohtoshi R."/>
            <person name="Malay A.D."/>
            <person name="Moran D.A.P."/>
            <person name="Tomita M."/>
            <person name="Numata K."/>
            <person name="Arakawa K."/>
        </authorList>
    </citation>
    <scope>NUCLEOTIDE SEQUENCE</scope>
</reference>
<dbReference type="Gene3D" id="2.130.10.10">
    <property type="entry name" value="YVTN repeat-like/Quinoprotein amine dehydrogenase"/>
    <property type="match status" value="1"/>
</dbReference>
<evidence type="ECO:0000313" key="1">
    <source>
        <dbReference type="EMBL" id="GFQ73924.1"/>
    </source>
</evidence>
<dbReference type="EMBL" id="BMAO01021362">
    <property type="protein sequence ID" value="GFQ73924.1"/>
    <property type="molecule type" value="Genomic_DNA"/>
</dbReference>
<name>A0A8X6KHE8_TRICU</name>
<dbReference type="InterPro" id="IPR015943">
    <property type="entry name" value="WD40/YVTN_repeat-like_dom_sf"/>
</dbReference>